<reference evidence="1" key="1">
    <citation type="journal article" date="2013" name="Environ. Microbiol.">
        <title>Microbiota from the distal guts of lean and obese adolescents exhibit partial functional redundancy besides clear differences in community structure.</title>
        <authorList>
            <person name="Ferrer M."/>
            <person name="Ruiz A."/>
            <person name="Lanza F."/>
            <person name="Haange S.B."/>
            <person name="Oberbach A."/>
            <person name="Till H."/>
            <person name="Bargiela R."/>
            <person name="Campoy C."/>
            <person name="Segura M.T."/>
            <person name="Richter M."/>
            <person name="von Bergen M."/>
            <person name="Seifert J."/>
            <person name="Suarez A."/>
        </authorList>
    </citation>
    <scope>NUCLEOTIDE SEQUENCE</scope>
</reference>
<comment type="caution">
    <text evidence="1">The sequence shown here is derived from an EMBL/GenBank/DDBJ whole genome shotgun (WGS) entry which is preliminary data.</text>
</comment>
<dbReference type="EMBL" id="AJWY01012171">
    <property type="protein sequence ID" value="EKC50681.1"/>
    <property type="molecule type" value="Genomic_DNA"/>
</dbReference>
<dbReference type="AlphaFoldDB" id="K1STX5"/>
<gene>
    <name evidence="1" type="ORF">LEA_17756</name>
</gene>
<organism evidence="1">
    <name type="scientific">human gut metagenome</name>
    <dbReference type="NCBI Taxonomy" id="408170"/>
    <lineage>
        <taxon>unclassified sequences</taxon>
        <taxon>metagenomes</taxon>
        <taxon>organismal metagenomes</taxon>
    </lineage>
</organism>
<protein>
    <submittedName>
        <fullName evidence="1">Glycosidase</fullName>
    </submittedName>
</protein>
<keyword evidence="1" id="KW-0378">Hydrolase</keyword>
<keyword evidence="1" id="KW-0326">Glycosidase</keyword>
<name>K1STX5_9ZZZZ</name>
<dbReference type="GO" id="GO:0016798">
    <property type="term" value="F:hydrolase activity, acting on glycosyl bonds"/>
    <property type="evidence" value="ECO:0007669"/>
    <property type="project" value="UniProtKB-KW"/>
</dbReference>
<accession>K1STX5</accession>
<sequence length="100" mass="11594">MIDFTKQLAGIRKASKAFAQGEMKFLSCTPEECVFARIDKLNREAAVIFLNKSKYPKTFKLDDYMKDEYTDPKFLRKPHESEEKTIKLSPFDYGVLVCSI</sequence>
<evidence type="ECO:0000313" key="1">
    <source>
        <dbReference type="EMBL" id="EKC50681.1"/>
    </source>
</evidence>
<proteinExistence type="predicted"/>